<feature type="region of interest" description="Disordered" evidence="4">
    <location>
        <begin position="131"/>
        <end position="159"/>
    </location>
</feature>
<gene>
    <name evidence="5" type="ORF">H8S62_10240</name>
</gene>
<sequence length="159" mass="17117">MLNRIILMGRLTRDPELRHTQTGTPVASFSLAVDRDFKDKQTGEKATDFIDVVAWRQTAEFVSRFFTKGRMAVVEGRLQLRDYTDRDGNKRRAAEVVADNVYFGDSKKDAEAGGYSAPAGGFGGGYAAPAAPSTGYAAPSGPAGNEFGDLADDDGELPF</sequence>
<proteinExistence type="inferred from homology"/>
<dbReference type="GO" id="GO:0006260">
    <property type="term" value="P:DNA replication"/>
    <property type="evidence" value="ECO:0007669"/>
    <property type="project" value="InterPro"/>
</dbReference>
<dbReference type="SUPFAM" id="SSF50249">
    <property type="entry name" value="Nucleic acid-binding proteins"/>
    <property type="match status" value="1"/>
</dbReference>
<feature type="compositionally biased region" description="Acidic residues" evidence="4">
    <location>
        <begin position="149"/>
        <end position="159"/>
    </location>
</feature>
<dbReference type="Proteomes" id="UP000607645">
    <property type="component" value="Unassembled WGS sequence"/>
</dbReference>
<dbReference type="RefSeq" id="WP_155149973.1">
    <property type="nucleotide sequence ID" value="NZ_JACOPQ010000007.1"/>
</dbReference>
<organism evidence="5 6">
    <name type="scientific">Lawsonibacter faecis</name>
    <dbReference type="NCBI Taxonomy" id="2763052"/>
    <lineage>
        <taxon>Bacteria</taxon>
        <taxon>Bacillati</taxon>
        <taxon>Bacillota</taxon>
        <taxon>Clostridia</taxon>
        <taxon>Eubacteriales</taxon>
        <taxon>Oscillospiraceae</taxon>
        <taxon>Lawsonibacter</taxon>
    </lineage>
</organism>
<evidence type="ECO:0000256" key="3">
    <source>
        <dbReference type="RuleBase" id="RU000524"/>
    </source>
</evidence>
<comment type="caution">
    <text evidence="5">The sequence shown here is derived from an EMBL/GenBank/DDBJ whole genome shotgun (WGS) entry which is preliminary data.</text>
</comment>
<dbReference type="PROSITE" id="PS50935">
    <property type="entry name" value="SSB"/>
    <property type="match status" value="1"/>
</dbReference>
<reference evidence="5" key="1">
    <citation type="submission" date="2020-08" db="EMBL/GenBank/DDBJ databases">
        <title>Genome public.</title>
        <authorList>
            <person name="Liu C."/>
            <person name="Sun Q."/>
        </authorList>
    </citation>
    <scope>NUCLEOTIDE SEQUENCE</scope>
    <source>
        <strain evidence="5">NSJ-52</strain>
    </source>
</reference>
<dbReference type="NCBIfam" id="TIGR00621">
    <property type="entry name" value="ssb"/>
    <property type="match status" value="1"/>
</dbReference>
<dbReference type="InterPro" id="IPR011344">
    <property type="entry name" value="ssDNA-bd"/>
</dbReference>
<dbReference type="CDD" id="cd04496">
    <property type="entry name" value="SSB_OBF"/>
    <property type="match status" value="1"/>
</dbReference>
<keyword evidence="6" id="KW-1185">Reference proteome</keyword>
<dbReference type="Gene3D" id="2.40.50.140">
    <property type="entry name" value="Nucleic acid-binding proteins"/>
    <property type="match status" value="1"/>
</dbReference>
<dbReference type="Pfam" id="PF00436">
    <property type="entry name" value="SSB"/>
    <property type="match status" value="1"/>
</dbReference>
<feature type="compositionally biased region" description="Low complexity" evidence="4">
    <location>
        <begin position="131"/>
        <end position="144"/>
    </location>
</feature>
<dbReference type="PANTHER" id="PTHR10302:SF27">
    <property type="entry name" value="SINGLE-STRANDED DNA-BINDING PROTEIN"/>
    <property type="match status" value="1"/>
</dbReference>
<dbReference type="InterPro" id="IPR012340">
    <property type="entry name" value="NA-bd_OB-fold"/>
</dbReference>
<evidence type="ECO:0000313" key="6">
    <source>
        <dbReference type="Proteomes" id="UP000607645"/>
    </source>
</evidence>
<evidence type="ECO:0000256" key="1">
    <source>
        <dbReference type="ARBA" id="ARBA00023125"/>
    </source>
</evidence>
<dbReference type="AlphaFoldDB" id="A0A8J6JLC7"/>
<evidence type="ECO:0000313" key="5">
    <source>
        <dbReference type="EMBL" id="MBC5737382.1"/>
    </source>
</evidence>
<dbReference type="InterPro" id="IPR000424">
    <property type="entry name" value="Primosome_PriB/ssb"/>
</dbReference>
<dbReference type="GO" id="GO:0009295">
    <property type="term" value="C:nucleoid"/>
    <property type="evidence" value="ECO:0007669"/>
    <property type="project" value="TreeGrafter"/>
</dbReference>
<protein>
    <recommendedName>
        <fullName evidence="2 3">Single-stranded DNA-binding protein</fullName>
        <shortName evidence="2">SSB</shortName>
    </recommendedName>
</protein>
<comment type="subunit">
    <text evidence="2">Homotetramer.</text>
</comment>
<dbReference type="GO" id="GO:0003697">
    <property type="term" value="F:single-stranded DNA binding"/>
    <property type="evidence" value="ECO:0007669"/>
    <property type="project" value="UniProtKB-UniRule"/>
</dbReference>
<dbReference type="PANTHER" id="PTHR10302">
    <property type="entry name" value="SINGLE-STRANDED DNA-BINDING PROTEIN"/>
    <property type="match status" value="1"/>
</dbReference>
<keyword evidence="1 2" id="KW-0238">DNA-binding</keyword>
<evidence type="ECO:0000256" key="4">
    <source>
        <dbReference type="SAM" id="MobiDB-lite"/>
    </source>
</evidence>
<accession>A0A8J6JLC7</accession>
<comment type="caution">
    <text evidence="2">Lacks conserved residue(s) required for the propagation of feature annotation.</text>
</comment>
<dbReference type="HAMAP" id="MF_00984">
    <property type="entry name" value="SSB"/>
    <property type="match status" value="1"/>
</dbReference>
<dbReference type="EMBL" id="JACOPQ010000007">
    <property type="protein sequence ID" value="MBC5737382.1"/>
    <property type="molecule type" value="Genomic_DNA"/>
</dbReference>
<name>A0A8J6JLC7_9FIRM</name>
<evidence type="ECO:0000256" key="2">
    <source>
        <dbReference type="HAMAP-Rule" id="MF_00984"/>
    </source>
</evidence>